<evidence type="ECO:0000313" key="6">
    <source>
        <dbReference type="EMBL" id="ETE62505.1"/>
    </source>
</evidence>
<dbReference type="SUPFAM" id="SSF48662">
    <property type="entry name" value="Ribosomal protein L39e"/>
    <property type="match status" value="1"/>
</dbReference>
<keyword evidence="2 6" id="KW-0689">Ribosomal protein</keyword>
<sequence length="456" mass="51938">MKSCSSKGPFQGHSLHNCHANKGKKKQWVGLGDLEGPFQLFVILHSGLRCRAALSPPSCLSSPHRKEPLVRFFFPSSRAPLPFAFLFVCCRGDRWWPRWAMVSLSVTILLRGVAWEPVNPGRFFRGGASREKPLRPARQLPLEWGSCFCRPLVNHRVALLGRKGDSKPIKGRDLIGIWHHQISVSNRPHRVVVEKNRQGIRCQAEIRMVRIGVFILLRKAPAGCVCVELSPHNQEAVSSILGKGRYFSLGTMSLYLLVNITPHWQQEGHLASKHTAPFSCPDSTLQGITRSLKEGDESERDLGDPLVHFLAQHRDHPHLHPQKKSPITSQSSHKTFKIKRFLAKKQKQNRPIPQWIRMKTGNKIRSHRRFRWDFYILEENWTRAQLHPSFKLLSPFMKFQMVHSVSRLLIVPLLFQIQFQKASLEEDQAGPVKGSSCNPHHVCLTASFCAPGWLPS</sequence>
<dbReference type="Gene3D" id="1.10.1620.10">
    <property type="entry name" value="Ribosomal protein L39e"/>
    <property type="match status" value="1"/>
</dbReference>
<dbReference type="OrthoDB" id="6332053at2759"/>
<dbReference type="InterPro" id="IPR023626">
    <property type="entry name" value="Ribosomal_eL39_dom_sf"/>
</dbReference>
<keyword evidence="7" id="KW-1185">Reference proteome</keyword>
<dbReference type="Pfam" id="PF00832">
    <property type="entry name" value="Ribosomal_L39"/>
    <property type="match status" value="1"/>
</dbReference>
<dbReference type="GO" id="GO:0022625">
    <property type="term" value="C:cytosolic large ribosomal subunit"/>
    <property type="evidence" value="ECO:0007669"/>
    <property type="project" value="TreeGrafter"/>
</dbReference>
<dbReference type="GO" id="GO:0006412">
    <property type="term" value="P:translation"/>
    <property type="evidence" value="ECO:0007669"/>
    <property type="project" value="InterPro"/>
</dbReference>
<dbReference type="FunFam" id="1.10.1620.10:FF:000001">
    <property type="entry name" value="60S ribosomal protein-like L39"/>
    <property type="match status" value="1"/>
</dbReference>
<comment type="caution">
    <text evidence="6">The sequence shown here is derived from an EMBL/GenBank/DDBJ whole genome shotgun (WGS) entry which is preliminary data.</text>
</comment>
<dbReference type="InterPro" id="IPR000077">
    <property type="entry name" value="Ribosomal_eL39"/>
</dbReference>
<evidence type="ECO:0000256" key="5">
    <source>
        <dbReference type="ARBA" id="ARBA00035339"/>
    </source>
</evidence>
<feature type="non-terminal residue" evidence="6">
    <location>
        <position position="1"/>
    </location>
</feature>
<dbReference type="EMBL" id="AZIM01003207">
    <property type="protein sequence ID" value="ETE62505.1"/>
    <property type="molecule type" value="Genomic_DNA"/>
</dbReference>
<dbReference type="AlphaFoldDB" id="V8NKC5"/>
<organism evidence="6 7">
    <name type="scientific">Ophiophagus hannah</name>
    <name type="common">King cobra</name>
    <name type="synonym">Naja hannah</name>
    <dbReference type="NCBI Taxonomy" id="8665"/>
    <lineage>
        <taxon>Eukaryota</taxon>
        <taxon>Metazoa</taxon>
        <taxon>Chordata</taxon>
        <taxon>Craniata</taxon>
        <taxon>Vertebrata</taxon>
        <taxon>Euteleostomi</taxon>
        <taxon>Lepidosauria</taxon>
        <taxon>Squamata</taxon>
        <taxon>Bifurcata</taxon>
        <taxon>Unidentata</taxon>
        <taxon>Episquamata</taxon>
        <taxon>Toxicofera</taxon>
        <taxon>Serpentes</taxon>
        <taxon>Colubroidea</taxon>
        <taxon>Elapidae</taxon>
        <taxon>Elapinae</taxon>
        <taxon>Ophiophagus</taxon>
    </lineage>
</organism>
<gene>
    <name evidence="6" type="primary">RPL39</name>
    <name evidence="6" type="ORF">L345_11737</name>
</gene>
<keyword evidence="3" id="KW-0687">Ribonucleoprotein</keyword>
<dbReference type="Proteomes" id="UP000018936">
    <property type="component" value="Unassembled WGS sequence"/>
</dbReference>
<comment type="similarity">
    <text evidence="1">Belongs to the eukaryotic ribosomal protein eL39 family.</text>
</comment>
<evidence type="ECO:0000256" key="1">
    <source>
        <dbReference type="ARBA" id="ARBA00009339"/>
    </source>
</evidence>
<evidence type="ECO:0000256" key="3">
    <source>
        <dbReference type="ARBA" id="ARBA00023274"/>
    </source>
</evidence>
<name>V8NKC5_OPHHA</name>
<evidence type="ECO:0000313" key="7">
    <source>
        <dbReference type="Proteomes" id="UP000018936"/>
    </source>
</evidence>
<reference evidence="6 7" key="1">
    <citation type="journal article" date="2013" name="Proc. Natl. Acad. Sci. U.S.A.">
        <title>The king cobra genome reveals dynamic gene evolution and adaptation in the snake venom system.</title>
        <authorList>
            <person name="Vonk F.J."/>
            <person name="Casewell N.R."/>
            <person name="Henkel C.V."/>
            <person name="Heimberg A.M."/>
            <person name="Jansen H.J."/>
            <person name="McCleary R.J."/>
            <person name="Kerkkamp H.M."/>
            <person name="Vos R.A."/>
            <person name="Guerreiro I."/>
            <person name="Calvete J.J."/>
            <person name="Wuster W."/>
            <person name="Woods A.E."/>
            <person name="Logan J.M."/>
            <person name="Harrison R.A."/>
            <person name="Castoe T.A."/>
            <person name="de Koning A.P."/>
            <person name="Pollock D.D."/>
            <person name="Yandell M."/>
            <person name="Calderon D."/>
            <person name="Renjifo C."/>
            <person name="Currier R.B."/>
            <person name="Salgado D."/>
            <person name="Pla D."/>
            <person name="Sanz L."/>
            <person name="Hyder A.S."/>
            <person name="Ribeiro J.M."/>
            <person name="Arntzen J.W."/>
            <person name="van den Thillart G.E."/>
            <person name="Boetzer M."/>
            <person name="Pirovano W."/>
            <person name="Dirks R.P."/>
            <person name="Spaink H.P."/>
            <person name="Duboule D."/>
            <person name="McGlinn E."/>
            <person name="Kini R.M."/>
            <person name="Richardson M.K."/>
        </authorList>
    </citation>
    <scope>NUCLEOTIDE SEQUENCE</scope>
    <source>
        <tissue evidence="6">Blood</tissue>
    </source>
</reference>
<dbReference type="PANTHER" id="PTHR19970">
    <property type="entry name" value="RIBOSOMAL PROTEIN L39E"/>
    <property type="match status" value="1"/>
</dbReference>
<accession>V8NKC5</accession>
<evidence type="ECO:0000256" key="2">
    <source>
        <dbReference type="ARBA" id="ARBA00022980"/>
    </source>
</evidence>
<evidence type="ECO:0000256" key="4">
    <source>
        <dbReference type="ARBA" id="ARBA00035234"/>
    </source>
</evidence>
<proteinExistence type="inferred from homology"/>
<protein>
    <recommendedName>
        <fullName evidence="4">Large ribosomal subunit protein eL39</fullName>
    </recommendedName>
    <alternativeName>
        <fullName evidence="5">60S ribosomal protein L39</fullName>
    </alternativeName>
</protein>
<dbReference type="GO" id="GO:0003735">
    <property type="term" value="F:structural constituent of ribosome"/>
    <property type="evidence" value="ECO:0007669"/>
    <property type="project" value="InterPro"/>
</dbReference>
<dbReference type="PANTHER" id="PTHR19970:SF0">
    <property type="entry name" value="LARGE RIBOSOMAL SUBUNIT PROTEIN EL39"/>
    <property type="match status" value="1"/>
</dbReference>